<sequence>MIRIRNLSLWQGDQTILRDISLDIACGETLGLIGPSGSGKTSLARMMLGIVPRMAGWSGQIAVDGFDLLRAPARRLRSFRRHDAGMIVQALADSLNPHLTVGQHLRETGQDPHRVCLNFNIPVSLLPRLPRDLSGGEIQRVLTALALVKSPRLLLLDEPTAALDPANRDWARRRFVEGAGERAQLLISHDLKLVRQLADRIAVMRAGELAEIGPAHVLDAPRHQCVRKFMDPTPEPEFSVPPAAPRQPGNGGLVISGICHMIGREPLLRNISLQVPAGECLAVLGPSGSGKSTLAQILAGYIAQPKGRIRWQDGSRRPRIALISQHPQRAMAAHFPVSEVLAEALRLAGDGPEAARIGSLLREIGLPDTPEFRARRAADLSGGEAQRLVIARAIALRPDILVADEPTSALDPASRDQVLGLFNHLKRERGVTLVLMTHDRLAAQAVADHIGHLKDGRLHPGWPDG</sequence>
<dbReference type="SMART" id="SM00382">
    <property type="entry name" value="AAA"/>
    <property type="match status" value="2"/>
</dbReference>
<dbReference type="OrthoDB" id="7667070at2"/>
<dbReference type="Gene3D" id="3.40.50.300">
    <property type="entry name" value="P-loop containing nucleotide triphosphate hydrolases"/>
    <property type="match status" value="2"/>
</dbReference>
<dbReference type="EMBL" id="QZCG01000001">
    <property type="protein sequence ID" value="RJE89290.1"/>
    <property type="molecule type" value="Genomic_DNA"/>
</dbReference>
<dbReference type="GO" id="GO:0022857">
    <property type="term" value="F:transmembrane transporter activity"/>
    <property type="evidence" value="ECO:0007669"/>
    <property type="project" value="TreeGrafter"/>
</dbReference>
<keyword evidence="5" id="KW-1185">Reference proteome</keyword>
<keyword evidence="2 4" id="KW-0067">ATP-binding</keyword>
<feature type="domain" description="ABC transporter" evidence="3">
    <location>
        <begin position="253"/>
        <end position="465"/>
    </location>
</feature>
<reference evidence="5" key="1">
    <citation type="submission" date="2018-09" db="EMBL/GenBank/DDBJ databases">
        <title>Acidovorax cavernicola nov. sp. isolated from Gruta de las Maravillas (Aracena, Spain).</title>
        <authorList>
            <person name="Jurado V."/>
            <person name="Gutierrez-Patricio S."/>
            <person name="Gonzalez-Pimentel J.L."/>
            <person name="Miller A.Z."/>
            <person name="Laiz L."/>
            <person name="Saiz-Jimenez C."/>
        </authorList>
    </citation>
    <scope>NUCLEOTIDE SEQUENCE [LARGE SCALE GENOMIC DNA]</scope>
    <source>
        <strain evidence="5">1011MAR3C25</strain>
    </source>
</reference>
<dbReference type="SUPFAM" id="SSF52540">
    <property type="entry name" value="P-loop containing nucleoside triphosphate hydrolases"/>
    <property type="match status" value="2"/>
</dbReference>
<dbReference type="Proteomes" id="UP000284202">
    <property type="component" value="Unassembled WGS sequence"/>
</dbReference>
<dbReference type="PANTHER" id="PTHR24220">
    <property type="entry name" value="IMPORT ATP-BINDING PROTEIN"/>
    <property type="match status" value="1"/>
</dbReference>
<evidence type="ECO:0000313" key="4">
    <source>
        <dbReference type="EMBL" id="RJE89290.1"/>
    </source>
</evidence>
<protein>
    <submittedName>
        <fullName evidence="4">ABC transporter ATP-binding protein</fullName>
    </submittedName>
</protein>
<organism evidence="4 5">
    <name type="scientific">Paracoccus onubensis</name>
    <dbReference type="NCBI Taxonomy" id="1675788"/>
    <lineage>
        <taxon>Bacteria</taxon>
        <taxon>Pseudomonadati</taxon>
        <taxon>Pseudomonadota</taxon>
        <taxon>Alphaproteobacteria</taxon>
        <taxon>Rhodobacterales</taxon>
        <taxon>Paracoccaceae</taxon>
        <taxon>Paracoccus</taxon>
    </lineage>
</organism>
<dbReference type="PROSITE" id="PS00211">
    <property type="entry name" value="ABC_TRANSPORTER_1"/>
    <property type="match status" value="1"/>
</dbReference>
<dbReference type="RefSeq" id="WP_119745093.1">
    <property type="nucleotide sequence ID" value="NZ_QZCG01000001.1"/>
</dbReference>
<dbReference type="InterPro" id="IPR003593">
    <property type="entry name" value="AAA+_ATPase"/>
</dbReference>
<accession>A0A418T863</accession>
<dbReference type="GO" id="GO:0016887">
    <property type="term" value="F:ATP hydrolysis activity"/>
    <property type="evidence" value="ECO:0007669"/>
    <property type="project" value="InterPro"/>
</dbReference>
<evidence type="ECO:0000256" key="2">
    <source>
        <dbReference type="ARBA" id="ARBA00022840"/>
    </source>
</evidence>
<dbReference type="AlphaFoldDB" id="A0A418T863"/>
<dbReference type="PROSITE" id="PS50893">
    <property type="entry name" value="ABC_TRANSPORTER_2"/>
    <property type="match status" value="2"/>
</dbReference>
<dbReference type="InterPro" id="IPR003439">
    <property type="entry name" value="ABC_transporter-like_ATP-bd"/>
</dbReference>
<dbReference type="InterPro" id="IPR027417">
    <property type="entry name" value="P-loop_NTPase"/>
</dbReference>
<gene>
    <name evidence="4" type="ORF">D3P04_01215</name>
</gene>
<dbReference type="Pfam" id="PF00005">
    <property type="entry name" value="ABC_tran"/>
    <property type="match status" value="2"/>
</dbReference>
<name>A0A418T863_9RHOB</name>
<comment type="caution">
    <text evidence="4">The sequence shown here is derived from an EMBL/GenBank/DDBJ whole genome shotgun (WGS) entry which is preliminary data.</text>
</comment>
<evidence type="ECO:0000256" key="1">
    <source>
        <dbReference type="ARBA" id="ARBA00022741"/>
    </source>
</evidence>
<feature type="domain" description="ABC transporter" evidence="3">
    <location>
        <begin position="2"/>
        <end position="231"/>
    </location>
</feature>
<evidence type="ECO:0000313" key="5">
    <source>
        <dbReference type="Proteomes" id="UP000284202"/>
    </source>
</evidence>
<dbReference type="GO" id="GO:0005524">
    <property type="term" value="F:ATP binding"/>
    <property type="evidence" value="ECO:0007669"/>
    <property type="project" value="UniProtKB-KW"/>
</dbReference>
<dbReference type="GO" id="GO:0005886">
    <property type="term" value="C:plasma membrane"/>
    <property type="evidence" value="ECO:0007669"/>
    <property type="project" value="TreeGrafter"/>
</dbReference>
<proteinExistence type="predicted"/>
<dbReference type="InterPro" id="IPR015854">
    <property type="entry name" value="ABC_transpr_LolD-like"/>
</dbReference>
<keyword evidence="1" id="KW-0547">Nucleotide-binding</keyword>
<dbReference type="InterPro" id="IPR017871">
    <property type="entry name" value="ABC_transporter-like_CS"/>
</dbReference>
<evidence type="ECO:0000259" key="3">
    <source>
        <dbReference type="PROSITE" id="PS50893"/>
    </source>
</evidence>